<gene>
    <name evidence="11" type="ORF">A2519_18080</name>
</gene>
<dbReference type="GO" id="GO:0005829">
    <property type="term" value="C:cytosol"/>
    <property type="evidence" value="ECO:0007669"/>
    <property type="project" value="TreeGrafter"/>
</dbReference>
<dbReference type="PROSITE" id="PS50972">
    <property type="entry name" value="PTERIN_BINDING"/>
    <property type="match status" value="1"/>
</dbReference>
<evidence type="ECO:0000256" key="7">
    <source>
        <dbReference type="ARBA" id="ARBA00022842"/>
    </source>
</evidence>
<dbReference type="GO" id="GO:0046656">
    <property type="term" value="P:folic acid biosynthetic process"/>
    <property type="evidence" value="ECO:0007669"/>
    <property type="project" value="UniProtKB-KW"/>
</dbReference>
<comment type="pathway">
    <text evidence="3 9">Cofactor biosynthesis; tetrahydrofolate biosynthesis; 7,8-dihydrofolate from 2-amino-4-hydroxy-6-hydroxymethyl-7,8-dihydropteridine diphosphate and 4-aminobenzoate: step 1/2.</text>
</comment>
<dbReference type="InterPro" id="IPR006390">
    <property type="entry name" value="DHP_synth_dom"/>
</dbReference>
<dbReference type="AlphaFoldDB" id="A0A1F7FC61"/>
<comment type="similarity">
    <text evidence="9">Belongs to the DHPS family.</text>
</comment>
<evidence type="ECO:0000256" key="9">
    <source>
        <dbReference type="RuleBase" id="RU361205"/>
    </source>
</evidence>
<dbReference type="NCBIfam" id="TIGR01496">
    <property type="entry name" value="DHPS"/>
    <property type="match status" value="1"/>
</dbReference>
<dbReference type="InterPro" id="IPR000489">
    <property type="entry name" value="Pterin-binding_dom"/>
</dbReference>
<proteinExistence type="inferred from homology"/>
<comment type="caution">
    <text evidence="11">The sequence shown here is derived from an EMBL/GenBank/DDBJ whole genome shotgun (WGS) entry which is preliminary data.</text>
</comment>
<evidence type="ECO:0000313" key="12">
    <source>
        <dbReference type="Proteomes" id="UP000179243"/>
    </source>
</evidence>
<protein>
    <recommendedName>
        <fullName evidence="4 9">Dihydropteroate synthase</fullName>
        <shortName evidence="9">DHPS</shortName>
        <ecNumber evidence="4 9">2.5.1.15</ecNumber>
    </recommendedName>
    <alternativeName>
        <fullName evidence="9">Dihydropteroate pyrophosphorylase</fullName>
    </alternativeName>
</protein>
<name>A0A1F7FC61_UNCRA</name>
<dbReference type="GO" id="GO:0046654">
    <property type="term" value="P:tetrahydrofolate biosynthetic process"/>
    <property type="evidence" value="ECO:0007669"/>
    <property type="project" value="UniProtKB-UniPathway"/>
</dbReference>
<keyword evidence="7 9" id="KW-0460">Magnesium</keyword>
<comment type="function">
    <text evidence="9">Catalyzes the condensation of para-aminobenzoate (pABA) with 6-hydroxymethyl-7,8-dihydropterin diphosphate (DHPt-PP) to form 7,8-dihydropteroate (H2Pte), the immediate precursor of folate derivatives.</text>
</comment>
<dbReference type="SUPFAM" id="SSF51717">
    <property type="entry name" value="Dihydropteroate synthetase-like"/>
    <property type="match status" value="1"/>
</dbReference>
<dbReference type="CDD" id="cd00739">
    <property type="entry name" value="DHPS"/>
    <property type="match status" value="1"/>
</dbReference>
<dbReference type="InterPro" id="IPR011005">
    <property type="entry name" value="Dihydropteroate_synth-like_sf"/>
</dbReference>
<dbReference type="UniPathway" id="UPA00077">
    <property type="reaction ID" value="UER00156"/>
</dbReference>
<comment type="catalytic activity">
    <reaction evidence="1">
        <text>(7,8-dihydropterin-6-yl)methyl diphosphate + 4-aminobenzoate = 7,8-dihydropteroate + diphosphate</text>
        <dbReference type="Rhea" id="RHEA:19949"/>
        <dbReference type="ChEBI" id="CHEBI:17836"/>
        <dbReference type="ChEBI" id="CHEBI:17839"/>
        <dbReference type="ChEBI" id="CHEBI:33019"/>
        <dbReference type="ChEBI" id="CHEBI:72950"/>
        <dbReference type="EC" id="2.5.1.15"/>
    </reaction>
</comment>
<dbReference type="PANTHER" id="PTHR20941:SF1">
    <property type="entry name" value="FOLIC ACID SYNTHESIS PROTEIN FOL1"/>
    <property type="match status" value="1"/>
</dbReference>
<dbReference type="PROSITE" id="PS00793">
    <property type="entry name" value="DHPS_2"/>
    <property type="match status" value="1"/>
</dbReference>
<evidence type="ECO:0000256" key="3">
    <source>
        <dbReference type="ARBA" id="ARBA00004763"/>
    </source>
</evidence>
<dbReference type="GO" id="GO:0004156">
    <property type="term" value="F:dihydropteroate synthase activity"/>
    <property type="evidence" value="ECO:0007669"/>
    <property type="project" value="UniProtKB-EC"/>
</dbReference>
<dbReference type="EC" id="2.5.1.15" evidence="4 9"/>
<dbReference type="InterPro" id="IPR045031">
    <property type="entry name" value="DHP_synth-like"/>
</dbReference>
<reference evidence="11 12" key="1">
    <citation type="journal article" date="2016" name="Nat. Commun.">
        <title>Thousands of microbial genomes shed light on interconnected biogeochemical processes in an aquifer system.</title>
        <authorList>
            <person name="Anantharaman K."/>
            <person name="Brown C.T."/>
            <person name="Hug L.A."/>
            <person name="Sharon I."/>
            <person name="Castelle C.J."/>
            <person name="Probst A.J."/>
            <person name="Thomas B.C."/>
            <person name="Singh A."/>
            <person name="Wilkins M.J."/>
            <person name="Karaoz U."/>
            <person name="Brodie E.L."/>
            <person name="Williams K.H."/>
            <person name="Hubbard S.S."/>
            <person name="Banfield J.F."/>
        </authorList>
    </citation>
    <scope>NUCLEOTIDE SEQUENCE [LARGE SCALE GENOMIC DNA]</scope>
</reference>
<dbReference type="GO" id="GO:0046872">
    <property type="term" value="F:metal ion binding"/>
    <property type="evidence" value="ECO:0007669"/>
    <property type="project" value="UniProtKB-KW"/>
</dbReference>
<evidence type="ECO:0000256" key="5">
    <source>
        <dbReference type="ARBA" id="ARBA00022679"/>
    </source>
</evidence>
<evidence type="ECO:0000256" key="1">
    <source>
        <dbReference type="ARBA" id="ARBA00000012"/>
    </source>
</evidence>
<evidence type="ECO:0000256" key="4">
    <source>
        <dbReference type="ARBA" id="ARBA00012458"/>
    </source>
</evidence>
<organism evidence="11 12">
    <name type="scientific">Candidatus Raymondbacteria bacterium RIFOXYD12_FULL_49_13</name>
    <dbReference type="NCBI Taxonomy" id="1817890"/>
    <lineage>
        <taxon>Bacteria</taxon>
        <taxon>Raymondiibacteriota</taxon>
    </lineage>
</organism>
<evidence type="ECO:0000313" key="11">
    <source>
        <dbReference type="EMBL" id="OGK04270.1"/>
    </source>
</evidence>
<evidence type="ECO:0000256" key="6">
    <source>
        <dbReference type="ARBA" id="ARBA00022723"/>
    </source>
</evidence>
<dbReference type="Pfam" id="PF00809">
    <property type="entry name" value="Pterin_bind"/>
    <property type="match status" value="1"/>
</dbReference>
<accession>A0A1F7FC61</accession>
<evidence type="ECO:0000259" key="10">
    <source>
        <dbReference type="PROSITE" id="PS50972"/>
    </source>
</evidence>
<evidence type="ECO:0000256" key="2">
    <source>
        <dbReference type="ARBA" id="ARBA00001946"/>
    </source>
</evidence>
<keyword evidence="5 9" id="KW-0808">Transferase</keyword>
<feature type="domain" description="Pterin-binding" evidence="10">
    <location>
        <begin position="14"/>
        <end position="268"/>
    </location>
</feature>
<dbReference type="PANTHER" id="PTHR20941">
    <property type="entry name" value="FOLATE SYNTHESIS PROTEINS"/>
    <property type="match status" value="1"/>
</dbReference>
<dbReference type="Proteomes" id="UP000179243">
    <property type="component" value="Unassembled WGS sequence"/>
</dbReference>
<dbReference type="Gene3D" id="3.20.20.20">
    <property type="entry name" value="Dihydropteroate synthase-like"/>
    <property type="match status" value="1"/>
</dbReference>
<sequence length="286" mass="30523">MFIGKKEFPAGNRPYLVGILNATPDSFYDNGSHEMSDDCAARIQVLAREGADIIDIGGESSRPGSRPVDESIELARVLPAIAMAVKTSTIPVSIDTCKASVAAQALRAGAVMVNDISALRADPRMTDLVREARVPVVLMHIQGTPATMQDNPLYTDPVREVSDFLLSRAATAEQEGIAAENIILDPGIGFGKRLEDNLLLLKGFCAYINNRYPVLIGHSRKSFIGAVLNRPKPAGRLFGSIGAALAAVQNGAAFLRVHDVQATRDALAVYGRITMAGIEETINGIV</sequence>
<keyword evidence="8 9" id="KW-0289">Folate biosynthesis</keyword>
<evidence type="ECO:0000256" key="8">
    <source>
        <dbReference type="ARBA" id="ARBA00022909"/>
    </source>
</evidence>
<comment type="cofactor">
    <cofactor evidence="2 9">
        <name>Mg(2+)</name>
        <dbReference type="ChEBI" id="CHEBI:18420"/>
    </cofactor>
</comment>
<dbReference type="EMBL" id="MFYX01000074">
    <property type="protein sequence ID" value="OGK04270.1"/>
    <property type="molecule type" value="Genomic_DNA"/>
</dbReference>
<dbReference type="PROSITE" id="PS00792">
    <property type="entry name" value="DHPS_1"/>
    <property type="match status" value="1"/>
</dbReference>
<keyword evidence="6 9" id="KW-0479">Metal-binding</keyword>